<dbReference type="RefSeq" id="WP_013424379.1">
    <property type="nucleotide sequence ID" value="NC_014666.1"/>
</dbReference>
<proteinExistence type="inferred from homology"/>
<dbReference type="Pfam" id="PF13458">
    <property type="entry name" value="Peripla_BP_6"/>
    <property type="match status" value="1"/>
</dbReference>
<accession>E3IV97</accession>
<keyword evidence="6" id="KW-1185">Reference proteome</keyword>
<keyword evidence="2 3" id="KW-0732">Signal</keyword>
<dbReference type="InterPro" id="IPR028081">
    <property type="entry name" value="Leu-bd"/>
</dbReference>
<dbReference type="KEGG" id="fri:FraEuI1c_3248"/>
<dbReference type="HOGENOM" id="CLU_615046_0_0_11"/>
<reference evidence="5 6" key="1">
    <citation type="submission" date="2010-10" db="EMBL/GenBank/DDBJ databases">
        <title>Complete sequence of Frankia sp. EuI1c.</title>
        <authorList>
            <consortium name="US DOE Joint Genome Institute"/>
            <person name="Lucas S."/>
            <person name="Copeland A."/>
            <person name="Lapidus A."/>
            <person name="Cheng J.-F."/>
            <person name="Bruce D."/>
            <person name="Goodwin L."/>
            <person name="Pitluck S."/>
            <person name="Chertkov O."/>
            <person name="Detter J.C."/>
            <person name="Han C."/>
            <person name="Tapia R."/>
            <person name="Land M."/>
            <person name="Hauser L."/>
            <person name="Jeffries C."/>
            <person name="Kyrpides N."/>
            <person name="Ivanova N."/>
            <person name="Mikhailova N."/>
            <person name="Beauchemin N."/>
            <person name="Sen A."/>
            <person name="Sur S.A."/>
            <person name="Gtari M."/>
            <person name="Wall L."/>
            <person name="Tisa L."/>
            <person name="Woyke T."/>
        </authorList>
    </citation>
    <scope>NUCLEOTIDE SEQUENCE [LARGE SCALE GENOMIC DNA]</scope>
    <source>
        <strain evidence="6">DSM 45817 / CECT 9037 / EuI1c</strain>
    </source>
</reference>
<dbReference type="Proteomes" id="UP000002484">
    <property type="component" value="Chromosome"/>
</dbReference>
<dbReference type="InParanoid" id="E3IV97"/>
<dbReference type="OrthoDB" id="26870at2"/>
<dbReference type="EMBL" id="CP002299">
    <property type="protein sequence ID" value="ADP81261.1"/>
    <property type="molecule type" value="Genomic_DNA"/>
</dbReference>
<dbReference type="PROSITE" id="PS51257">
    <property type="entry name" value="PROKAR_LIPOPROTEIN"/>
    <property type="match status" value="1"/>
</dbReference>
<evidence type="ECO:0000313" key="6">
    <source>
        <dbReference type="Proteomes" id="UP000002484"/>
    </source>
</evidence>
<comment type="similarity">
    <text evidence="1">Belongs to the leucine-binding protein family.</text>
</comment>
<evidence type="ECO:0000259" key="4">
    <source>
        <dbReference type="Pfam" id="PF13458"/>
    </source>
</evidence>
<evidence type="ECO:0000313" key="5">
    <source>
        <dbReference type="EMBL" id="ADP81261.1"/>
    </source>
</evidence>
<evidence type="ECO:0000256" key="3">
    <source>
        <dbReference type="SAM" id="SignalP"/>
    </source>
</evidence>
<dbReference type="STRING" id="298654.FraEuI1c_3248"/>
<feature type="domain" description="Leucine-binding protein" evidence="4">
    <location>
        <begin position="71"/>
        <end position="423"/>
    </location>
</feature>
<feature type="signal peptide" evidence="3">
    <location>
        <begin position="1"/>
        <end position="29"/>
    </location>
</feature>
<dbReference type="SUPFAM" id="SSF53822">
    <property type="entry name" value="Periplasmic binding protein-like I"/>
    <property type="match status" value="1"/>
</dbReference>
<protein>
    <submittedName>
        <fullName evidence="5">Extracellular ligand-binding receptor</fullName>
    </submittedName>
</protein>
<dbReference type="InterPro" id="IPR028082">
    <property type="entry name" value="Peripla_BP_I"/>
</dbReference>
<feature type="chain" id="PRO_5003171980" evidence="3">
    <location>
        <begin position="30"/>
        <end position="445"/>
    </location>
</feature>
<sequence length="445" mass="45174" precursor="true">MNAGLRKSTALLTAVVAAGVLASACKSNASSGSSGGSSPAAANSAAANGSFSVDAANCPADAKTALASGETIKVGDVLALSGPAAVAAGYAQGMKLYFDKVNAESNGVDGHKLQLIAKDDQYDPTKTVPQVTSLLGQDHVFSIVGETGTVNAAAVQPAVEKSCTPQLEVISTSQFSDPAKHPWTTTAFATAAAEAVVWAKYIAQEKPGATVGYVAVDNDAGATYINQFSTAAKTAGLKIVAGEKYALTATNISSQITAVLAAKPDFVIGMVFNSVCAQVPNLLAQGGYTGGLIETTTCGSKAILGPLGDRANNLVYAASFRDPTLPVNADQADVKTFAADASKYGGSGFAVSSFTVVGYRLAKLYVDTLRAASALPGGLTRVNVMNAAWNLNTTLFDSYCGAAKTSGPADPYVDECLAVLQYNATDGPKQLTTFDAEGTTAKLGA</sequence>
<dbReference type="PANTHER" id="PTHR47235:SF1">
    <property type="entry name" value="BLR6548 PROTEIN"/>
    <property type="match status" value="1"/>
</dbReference>
<keyword evidence="5" id="KW-0675">Receptor</keyword>
<evidence type="ECO:0000256" key="1">
    <source>
        <dbReference type="ARBA" id="ARBA00010062"/>
    </source>
</evidence>
<gene>
    <name evidence="5" type="ordered locus">FraEuI1c_3248</name>
</gene>
<evidence type="ECO:0000256" key="2">
    <source>
        <dbReference type="ARBA" id="ARBA00022729"/>
    </source>
</evidence>
<dbReference type="eggNOG" id="COG0683">
    <property type="taxonomic scope" value="Bacteria"/>
</dbReference>
<organism evidence="5 6">
    <name type="scientific">Pseudofrankia inefficax (strain DSM 45817 / CECT 9037 / DDB 130130 / EuI1c)</name>
    <name type="common">Frankia inefficax</name>
    <dbReference type="NCBI Taxonomy" id="298654"/>
    <lineage>
        <taxon>Bacteria</taxon>
        <taxon>Bacillati</taxon>
        <taxon>Actinomycetota</taxon>
        <taxon>Actinomycetes</taxon>
        <taxon>Frankiales</taxon>
        <taxon>Frankiaceae</taxon>
        <taxon>Pseudofrankia</taxon>
    </lineage>
</organism>
<name>E3IV97_PSEI1</name>
<dbReference type="AlphaFoldDB" id="E3IV97"/>
<dbReference type="Gene3D" id="3.40.50.2300">
    <property type="match status" value="2"/>
</dbReference>
<dbReference type="PANTHER" id="PTHR47235">
    <property type="entry name" value="BLR6548 PROTEIN"/>
    <property type="match status" value="1"/>
</dbReference>